<evidence type="ECO:0000259" key="1">
    <source>
        <dbReference type="Pfam" id="PF04324"/>
    </source>
</evidence>
<gene>
    <name evidence="2" type="ORF">ACFQDM_10380</name>
</gene>
<dbReference type="InterPro" id="IPR041854">
    <property type="entry name" value="BFD-like_2Fe2S-bd_dom_sf"/>
</dbReference>
<reference evidence="3" key="1">
    <citation type="journal article" date="2019" name="Int. J. Syst. Evol. Microbiol.">
        <title>The Global Catalogue of Microorganisms (GCM) 10K type strain sequencing project: providing services to taxonomists for standard genome sequencing and annotation.</title>
        <authorList>
            <consortium name="The Broad Institute Genomics Platform"/>
            <consortium name="The Broad Institute Genome Sequencing Center for Infectious Disease"/>
            <person name="Wu L."/>
            <person name="Ma J."/>
        </authorList>
    </citation>
    <scope>NUCLEOTIDE SEQUENCE [LARGE SCALE GENOMIC DNA]</scope>
    <source>
        <strain evidence="3">CGMCC-1.15741</strain>
    </source>
</reference>
<organism evidence="2 3">
    <name type="scientific">Ponticaulis profundi</name>
    <dbReference type="NCBI Taxonomy" id="2665222"/>
    <lineage>
        <taxon>Bacteria</taxon>
        <taxon>Pseudomonadati</taxon>
        <taxon>Pseudomonadota</taxon>
        <taxon>Alphaproteobacteria</taxon>
        <taxon>Hyphomonadales</taxon>
        <taxon>Hyphomonadaceae</taxon>
        <taxon>Ponticaulis</taxon>
    </lineage>
</organism>
<dbReference type="Gene3D" id="1.10.10.1100">
    <property type="entry name" value="BFD-like [2Fe-2S]-binding domain"/>
    <property type="match status" value="1"/>
</dbReference>
<name>A0ABW1SA76_9PROT</name>
<dbReference type="EMBL" id="JBHSSW010000012">
    <property type="protein sequence ID" value="MFC6198490.1"/>
    <property type="molecule type" value="Genomic_DNA"/>
</dbReference>
<evidence type="ECO:0000313" key="3">
    <source>
        <dbReference type="Proteomes" id="UP001596303"/>
    </source>
</evidence>
<keyword evidence="3" id="KW-1185">Reference proteome</keyword>
<protein>
    <submittedName>
        <fullName evidence="2">Bacterioferritin-associated ferredoxin</fullName>
    </submittedName>
</protein>
<feature type="domain" description="BFD-like [2Fe-2S]-binding" evidence="1">
    <location>
        <begin position="2"/>
        <end position="45"/>
    </location>
</feature>
<accession>A0ABW1SA76</accession>
<dbReference type="Pfam" id="PF04324">
    <property type="entry name" value="Fer2_BFD"/>
    <property type="match status" value="1"/>
</dbReference>
<dbReference type="InterPro" id="IPR007419">
    <property type="entry name" value="BFD-like_2Fe2S-bd_dom"/>
</dbReference>
<dbReference type="RefSeq" id="WP_377378746.1">
    <property type="nucleotide sequence ID" value="NZ_JBHSSW010000012.1"/>
</dbReference>
<sequence length="68" mass="7306">MIICVCHNLNCSKVGEAIENGATSPKEIQAFHGNRFQCGRCKPEMCAKLRASQAPTTANESLVENAIA</sequence>
<comment type="caution">
    <text evidence="2">The sequence shown here is derived from an EMBL/GenBank/DDBJ whole genome shotgun (WGS) entry which is preliminary data.</text>
</comment>
<evidence type="ECO:0000313" key="2">
    <source>
        <dbReference type="EMBL" id="MFC6198490.1"/>
    </source>
</evidence>
<dbReference type="Proteomes" id="UP001596303">
    <property type="component" value="Unassembled WGS sequence"/>
</dbReference>
<proteinExistence type="predicted"/>